<comment type="caution">
    <text evidence="1">The sequence shown here is derived from an EMBL/GenBank/DDBJ whole genome shotgun (WGS) entry which is preliminary data.</text>
</comment>
<dbReference type="Proteomes" id="UP001476807">
    <property type="component" value="Unassembled WGS sequence"/>
</dbReference>
<evidence type="ECO:0000313" key="2">
    <source>
        <dbReference type="Proteomes" id="UP001476807"/>
    </source>
</evidence>
<reference evidence="1 2" key="1">
    <citation type="submission" date="2024-06" db="EMBL/GenBank/DDBJ databases">
        <title>Pontibacter populi HYL7-15.</title>
        <authorList>
            <person name="Kim M.K."/>
        </authorList>
    </citation>
    <scope>NUCLEOTIDE SEQUENCE [LARGE SCALE GENOMIC DNA]</scope>
    <source>
        <strain evidence="1 2">HYL7-15</strain>
    </source>
</reference>
<evidence type="ECO:0008006" key="3">
    <source>
        <dbReference type="Google" id="ProtNLM"/>
    </source>
</evidence>
<keyword evidence="2" id="KW-1185">Reference proteome</keyword>
<evidence type="ECO:0000313" key="1">
    <source>
        <dbReference type="EMBL" id="MER2997890.1"/>
    </source>
</evidence>
<accession>A0ABV1RU68</accession>
<dbReference type="RefSeq" id="WP_350412315.1">
    <property type="nucleotide sequence ID" value="NZ_JBEOKT010000007.1"/>
</dbReference>
<gene>
    <name evidence="1" type="ORF">ABS362_10055</name>
</gene>
<dbReference type="PROSITE" id="PS51257">
    <property type="entry name" value="PROKAR_LIPOPROTEIN"/>
    <property type="match status" value="1"/>
</dbReference>
<proteinExistence type="predicted"/>
<dbReference type="EMBL" id="JBEOKT010000007">
    <property type="protein sequence ID" value="MER2997890.1"/>
    <property type="molecule type" value="Genomic_DNA"/>
</dbReference>
<sequence length="208" mass="22971">MKKIIQVLPVVLLLAGSCGPKNEEVTDEQIETGPPQEVLDSIANAEKDAVKTDENNISPTFPLPQPVIALLSEKYPGWEEPELAPAAKTKVGNEEQGPMMVRGNFNNDTLQDYALQLQQGKEVVIVAIVQDATQNWNTYELQRDTLYNERGKLLSPYALLLAQAGTELRNAETGKETELPNDGVTITINNRSTTYVLNNGKFQEFNAD</sequence>
<protein>
    <recommendedName>
        <fullName evidence="3">Lipoprotein</fullName>
    </recommendedName>
</protein>
<organism evidence="1 2">
    <name type="scientific">Pontibacter populi</name>
    <dbReference type="NCBI Taxonomy" id="890055"/>
    <lineage>
        <taxon>Bacteria</taxon>
        <taxon>Pseudomonadati</taxon>
        <taxon>Bacteroidota</taxon>
        <taxon>Cytophagia</taxon>
        <taxon>Cytophagales</taxon>
        <taxon>Hymenobacteraceae</taxon>
        <taxon>Pontibacter</taxon>
    </lineage>
</organism>
<name>A0ABV1RU68_9BACT</name>